<reference evidence="1 2" key="1">
    <citation type="submission" date="2018-09" db="EMBL/GenBank/DDBJ databases">
        <title>Genomic investigation of the strawberry pathogen Phytophthora fragariae indicates pathogenicity is determined by transcriptional variation in three key races.</title>
        <authorList>
            <person name="Adams T.M."/>
            <person name="Armitage A.D."/>
            <person name="Sobczyk M.K."/>
            <person name="Bates H.J."/>
            <person name="Dunwell J.M."/>
            <person name="Nellist C.F."/>
            <person name="Harrison R.J."/>
        </authorList>
    </citation>
    <scope>NUCLEOTIDE SEQUENCE [LARGE SCALE GENOMIC DNA]</scope>
    <source>
        <strain evidence="1 2">NOV-77</strain>
    </source>
</reference>
<proteinExistence type="predicted"/>
<organism evidence="1 2">
    <name type="scientific">Phytophthora fragariae</name>
    <dbReference type="NCBI Taxonomy" id="53985"/>
    <lineage>
        <taxon>Eukaryota</taxon>
        <taxon>Sar</taxon>
        <taxon>Stramenopiles</taxon>
        <taxon>Oomycota</taxon>
        <taxon>Peronosporomycetes</taxon>
        <taxon>Peronosporales</taxon>
        <taxon>Peronosporaceae</taxon>
        <taxon>Phytophthora</taxon>
    </lineage>
</organism>
<dbReference type="EMBL" id="QXFY01004566">
    <property type="protein sequence ID" value="KAE9276658.1"/>
    <property type="molecule type" value="Genomic_DNA"/>
</dbReference>
<protein>
    <submittedName>
        <fullName evidence="1">Uncharacterized protein</fullName>
    </submittedName>
</protein>
<name>A0A6G0Q9J0_9STRA</name>
<evidence type="ECO:0000313" key="1">
    <source>
        <dbReference type="EMBL" id="KAE9276658.1"/>
    </source>
</evidence>
<dbReference type="AlphaFoldDB" id="A0A6G0Q9J0"/>
<comment type="caution">
    <text evidence="1">The sequence shown here is derived from an EMBL/GenBank/DDBJ whole genome shotgun (WGS) entry which is preliminary data.</text>
</comment>
<sequence length="128" mass="14556">MLGVSPETDVIFAQETRVSFNPRFSSLHFVAFRLLRPNTRQKSDEVEKELVAQKPELKRSHSPAVDNLSVPLLMKSLDSDQTADKDKTLLKLIRKCVTSKSRVQVYKADGIQLFAGLVQRHESYLTQL</sequence>
<dbReference type="Proteomes" id="UP000486351">
    <property type="component" value="Unassembled WGS sequence"/>
</dbReference>
<evidence type="ECO:0000313" key="2">
    <source>
        <dbReference type="Proteomes" id="UP000486351"/>
    </source>
</evidence>
<feature type="non-terminal residue" evidence="1">
    <location>
        <position position="128"/>
    </location>
</feature>
<gene>
    <name evidence="1" type="ORF">PF008_g29045</name>
</gene>
<accession>A0A6G0Q9J0</accession>